<feature type="chain" id="PRO_5009105337" evidence="1">
    <location>
        <begin position="28"/>
        <end position="371"/>
    </location>
</feature>
<keyword evidence="1" id="KW-0732">Signal</keyword>
<dbReference type="AlphaFoldDB" id="A0A1D8AXH5"/>
<dbReference type="EMBL" id="CP016094">
    <property type="protein sequence ID" value="AOS45588.1"/>
    <property type="molecule type" value="Genomic_DNA"/>
</dbReference>
<dbReference type="STRING" id="1838286.Verru16b_02671"/>
<proteinExistence type="predicted"/>
<keyword evidence="3" id="KW-1185">Reference proteome</keyword>
<protein>
    <submittedName>
        <fullName evidence="2">Uncharacterized protein</fullName>
    </submittedName>
</protein>
<accession>A0A1D8AXH5</accession>
<evidence type="ECO:0000313" key="2">
    <source>
        <dbReference type="EMBL" id="AOS45588.1"/>
    </source>
</evidence>
<reference evidence="2 3" key="1">
    <citation type="submission" date="2016-06" db="EMBL/GenBank/DDBJ databases">
        <title>Three novel species with peptidoglycan cell walls form the new genus Lacunisphaera gen. nov. in the family Opitutaceae of the verrucomicrobial subdivision 4.</title>
        <authorList>
            <person name="Rast P."/>
            <person name="Gloeckner I."/>
            <person name="Jogler M."/>
            <person name="Boedeker C."/>
            <person name="Jeske O."/>
            <person name="Wiegand S."/>
            <person name="Reinhardt R."/>
            <person name="Schumann P."/>
            <person name="Rohde M."/>
            <person name="Spring S."/>
            <person name="Gloeckner F.O."/>
            <person name="Jogler C."/>
        </authorList>
    </citation>
    <scope>NUCLEOTIDE SEQUENCE [LARGE SCALE GENOMIC DNA]</scope>
    <source>
        <strain evidence="2 3">IG16b</strain>
    </source>
</reference>
<evidence type="ECO:0000256" key="1">
    <source>
        <dbReference type="SAM" id="SignalP"/>
    </source>
</evidence>
<dbReference type="Proteomes" id="UP000095228">
    <property type="component" value="Chromosome"/>
</dbReference>
<dbReference type="KEGG" id="obg:Verru16b_02671"/>
<sequence>MNRPHHRLANGLARVGLLVLTCLGANALIQAAAPASSASAVFTDSSAAGLAGTKRVAITSVLVSFQASTSNRTDTNGILANKSDTEAKMVWPTMDPAELGAITDEIYAQLRTDLAAHGFEVVPEATVLASPTYQQIVKLAAFSNFSKYGNMEGDVMLVEASSLKPYVPFSLEVGTFPYPFKGVIKGWSSKDTGGLTANSTYYTADLPKLEVALAKELNAHVVKATYLVTLGSAKAGTSGRMFRAGSAHSGSSVTNTHTAEIFPQVGIRATHTRIAFRTPTGKPKGQTTSRAKPVPAKDGDVVVTLAQPLLGATDLFSFTSASQGKGVWGLAPGADMKFTFTATLTDPKAYHDEVVAMAKAAQEDLLALVQQ</sequence>
<evidence type="ECO:0000313" key="3">
    <source>
        <dbReference type="Proteomes" id="UP000095228"/>
    </source>
</evidence>
<gene>
    <name evidence="2" type="ORF">Verru16b_02671</name>
</gene>
<organism evidence="2 3">
    <name type="scientific">Lacunisphaera limnophila</name>
    <dbReference type="NCBI Taxonomy" id="1838286"/>
    <lineage>
        <taxon>Bacteria</taxon>
        <taxon>Pseudomonadati</taxon>
        <taxon>Verrucomicrobiota</taxon>
        <taxon>Opitutia</taxon>
        <taxon>Opitutales</taxon>
        <taxon>Opitutaceae</taxon>
        <taxon>Lacunisphaera</taxon>
    </lineage>
</organism>
<feature type="signal peptide" evidence="1">
    <location>
        <begin position="1"/>
        <end position="27"/>
    </location>
</feature>
<name>A0A1D8AXH5_9BACT</name>